<name>A0A9P5Q2Z6_9AGAR</name>
<protein>
    <submittedName>
        <fullName evidence="2">Urb2/Npa2 family-domain-containing protein</fullName>
    </submittedName>
</protein>
<dbReference type="OrthoDB" id="160374at2759"/>
<evidence type="ECO:0000259" key="1">
    <source>
        <dbReference type="Pfam" id="PF10441"/>
    </source>
</evidence>
<keyword evidence="3" id="KW-1185">Reference proteome</keyword>
<accession>A0A9P5Q2Z6</accession>
<evidence type="ECO:0000313" key="3">
    <source>
        <dbReference type="Proteomes" id="UP000772434"/>
    </source>
</evidence>
<dbReference type="Proteomes" id="UP000772434">
    <property type="component" value="Unassembled WGS sequence"/>
</dbReference>
<dbReference type="InterPro" id="IPR018849">
    <property type="entry name" value="Urb2/Npa2_C"/>
</dbReference>
<dbReference type="Pfam" id="PF10441">
    <property type="entry name" value="Urb2"/>
    <property type="match status" value="1"/>
</dbReference>
<comment type="caution">
    <text evidence="2">The sequence shown here is derived from an EMBL/GenBank/DDBJ whole genome shotgun (WGS) entry which is preliminary data.</text>
</comment>
<evidence type="ECO:0000313" key="2">
    <source>
        <dbReference type="EMBL" id="KAF9073753.1"/>
    </source>
</evidence>
<proteinExistence type="predicted"/>
<feature type="domain" description="Nucleolar 27S pre-rRNA processing Urb2/Npa2 C-terminal" evidence="1">
    <location>
        <begin position="1105"/>
        <end position="1335"/>
    </location>
</feature>
<feature type="non-terminal residue" evidence="2">
    <location>
        <position position="1"/>
    </location>
</feature>
<organism evidence="2 3">
    <name type="scientific">Rhodocollybia butyracea</name>
    <dbReference type="NCBI Taxonomy" id="206335"/>
    <lineage>
        <taxon>Eukaryota</taxon>
        <taxon>Fungi</taxon>
        <taxon>Dikarya</taxon>
        <taxon>Basidiomycota</taxon>
        <taxon>Agaricomycotina</taxon>
        <taxon>Agaricomycetes</taxon>
        <taxon>Agaricomycetidae</taxon>
        <taxon>Agaricales</taxon>
        <taxon>Marasmiineae</taxon>
        <taxon>Omphalotaceae</taxon>
        <taxon>Rhodocollybia</taxon>
    </lineage>
</organism>
<gene>
    <name evidence="2" type="ORF">BDP27DRAFT_1444719</name>
</gene>
<sequence length="1336" mass="149908">MDSFLSSSQNFVRALKASSDPPNPAGPSKVEIARAAWDQRSFYAPRKAEVIVDLVLQRFLKNSEASITDVPSWQLLLDVISSQTLNHDSWLGPLVSRIHFTRILIQLFGSIARGTNLKLSYAVRDCMAILWPFCASKVTTELLLECFGACLRLCKINEPDEHIVAVLVTVINAFHRSLSVSTSKKKIFSSFTQTHLEDWLSSWNRLSSSPVHSTLSECLYNAGAECILNLDVLRDNKTESTLFNALETIPAELVIPILPNLFSSHIHALKRNRGAIFGQGSNQKLDSLDEFRKFSLRFFALCQPILNKAAERGEAWKTKTLLLDVIKDENLFTAGQLEAEKLFNGIVNTALMELAFDHEDTLGPTIRCLGSIARIDYRLIENVLPDIISQLLLVPNTTTAALDLLEVILQYHVKTRTVTIYIETLMAIHFGKTPTTDDQNFYGRICKSAGLHPVHLDRLGKCVHEFLPLNQTINAVRSTAEKMQSLWDRYSRCNDDTGPRKKRKTDNGSSEGESAYEVAFALSTAATFAYVILSSFSVNSVPKESQQELGMLLNDFSSRVLHLLSKMFKDFTRNSGTLSWTDEVVVLANLRLRYGLSLQSSHNLPISIECSSKLIQRMSESIETISLPELRLEILRTLFKNTLEGRQSSVLDLTLNILETAGISNKFSIVHMVLQRWLPLMDSKASKTQLERLVIVFMNLQRQSEDFTGDLLMPALYSAEFWELSNIRVAFMTLIEQATVVTNSWENATPLQRQLVLAVYDTLLFVPTEYLSRSLKDSLVERTIVLEKVVNTSDTQLMRSLRAFIARILSSTDYSDRPSELYSYFLHVHQHLTEAPETTRLVVLLQKSIIKSGSSAELLHLIQYYSDKLQQTPSLWSDSWARSFNAIVESMLKDHPSKNFSDPVQNALKELCEALHNFLFPSLVELINNPSASKIISAKGLLEGWRHVLKLRRWLCLHGGIPTLGEQVTKLFPFVGSGDTGAVVFGVLLEEFDHCAPSVRDKRLEVVIAAYVLLAQSIEDLSSIDESISLMCPTLSPDTFKYALKLVVESLRCAREDETKSLVRLLLILLQDSPQNTFNIVQNSLTESINIFNDREVFSGGARHSALQLLSHRCRERPGTLRQLDVSGIWLFITKLCSGAELHEQTTSVKTFHYIVSITSALVRLRRDLVLLSIPHLGLTLRRLIQSMRCPRPNLGPKQNAIVSRGLPSWINAQGPLGVEESKALSRLLEALTTKTVIKRLTTSTAAVQKAESLAKPFSKHAAYVIKAYVEVLNDPLCVLTVGVRKELQPGLYALCGMMNDFSRDALMLSASDAGEKTVVKALWREYEKQRYVGKG</sequence>
<reference evidence="2" key="1">
    <citation type="submission" date="2020-11" db="EMBL/GenBank/DDBJ databases">
        <authorList>
            <consortium name="DOE Joint Genome Institute"/>
            <person name="Ahrendt S."/>
            <person name="Riley R."/>
            <person name="Andreopoulos W."/>
            <person name="Labutti K."/>
            <person name="Pangilinan J."/>
            <person name="Ruiz-Duenas F.J."/>
            <person name="Barrasa J.M."/>
            <person name="Sanchez-Garcia M."/>
            <person name="Camarero S."/>
            <person name="Miyauchi S."/>
            <person name="Serrano A."/>
            <person name="Linde D."/>
            <person name="Babiker R."/>
            <person name="Drula E."/>
            <person name="Ayuso-Fernandez I."/>
            <person name="Pacheco R."/>
            <person name="Padilla G."/>
            <person name="Ferreira P."/>
            <person name="Barriuso J."/>
            <person name="Kellner H."/>
            <person name="Castanera R."/>
            <person name="Alfaro M."/>
            <person name="Ramirez L."/>
            <person name="Pisabarro A.G."/>
            <person name="Kuo A."/>
            <person name="Tritt A."/>
            <person name="Lipzen A."/>
            <person name="He G."/>
            <person name="Yan M."/>
            <person name="Ng V."/>
            <person name="Cullen D."/>
            <person name="Martin F."/>
            <person name="Rosso M.-N."/>
            <person name="Henrissat B."/>
            <person name="Hibbett D."/>
            <person name="Martinez A.T."/>
            <person name="Grigoriev I.V."/>
        </authorList>
    </citation>
    <scope>NUCLEOTIDE SEQUENCE</scope>
    <source>
        <strain evidence="2">AH 40177</strain>
    </source>
</reference>
<dbReference type="EMBL" id="JADNRY010000016">
    <property type="protein sequence ID" value="KAF9073753.1"/>
    <property type="molecule type" value="Genomic_DNA"/>
</dbReference>